<dbReference type="OrthoDB" id="4093987at2759"/>
<feature type="compositionally biased region" description="Low complexity" evidence="1">
    <location>
        <begin position="39"/>
        <end position="75"/>
    </location>
</feature>
<dbReference type="EMBL" id="QLNQ01000008">
    <property type="protein sequence ID" value="RCK66566.1"/>
    <property type="molecule type" value="Genomic_DNA"/>
</dbReference>
<keyword evidence="5" id="KW-1185">Reference proteome</keyword>
<accession>A0A367YLX2</accession>
<reference evidence="3 5" key="1">
    <citation type="submission" date="2018-06" db="EMBL/GenBank/DDBJ databases">
        <title>Whole genome sequencing of Candida tropicalis (genome annotated by CSBL at Korea University).</title>
        <authorList>
            <person name="Ahn J."/>
        </authorList>
    </citation>
    <scope>NUCLEOTIDE SEQUENCE [LARGE SCALE GENOMIC DNA]</scope>
    <source>
        <strain evidence="3 5">ATCC 20962</strain>
    </source>
</reference>
<protein>
    <submittedName>
        <fullName evidence="3">Uncharacterized protein</fullName>
    </submittedName>
</protein>
<organism evidence="3 5">
    <name type="scientific">Candida viswanathii</name>
    <dbReference type="NCBI Taxonomy" id="5486"/>
    <lineage>
        <taxon>Eukaryota</taxon>
        <taxon>Fungi</taxon>
        <taxon>Dikarya</taxon>
        <taxon>Ascomycota</taxon>
        <taxon>Saccharomycotina</taxon>
        <taxon>Pichiomycetes</taxon>
        <taxon>Debaryomycetaceae</taxon>
        <taxon>Candida/Lodderomyces clade</taxon>
        <taxon>Candida</taxon>
    </lineage>
</organism>
<evidence type="ECO:0000256" key="1">
    <source>
        <dbReference type="SAM" id="MobiDB-lite"/>
    </source>
</evidence>
<name>A0A367YLX2_9ASCO</name>
<evidence type="ECO:0000313" key="4">
    <source>
        <dbReference type="EMBL" id="RCK66589.1"/>
    </source>
</evidence>
<evidence type="ECO:0000313" key="2">
    <source>
        <dbReference type="EMBL" id="RCK66566.1"/>
    </source>
</evidence>
<dbReference type="EMBL" id="QLNQ01000006">
    <property type="protein sequence ID" value="RCK66579.1"/>
    <property type="molecule type" value="Genomic_DNA"/>
</dbReference>
<dbReference type="EMBL" id="QLNQ01000005">
    <property type="protein sequence ID" value="RCK66589.1"/>
    <property type="molecule type" value="Genomic_DNA"/>
</dbReference>
<comment type="caution">
    <text evidence="3">The sequence shown here is derived from an EMBL/GenBank/DDBJ whole genome shotgun (WGS) entry which is preliminary data.</text>
</comment>
<feature type="region of interest" description="Disordered" evidence="1">
    <location>
        <begin position="39"/>
        <end position="87"/>
    </location>
</feature>
<dbReference type="Proteomes" id="UP000253472">
    <property type="component" value="Unassembled WGS sequence"/>
</dbReference>
<proteinExistence type="predicted"/>
<dbReference type="AlphaFoldDB" id="A0A367YLX2"/>
<evidence type="ECO:0000313" key="3">
    <source>
        <dbReference type="EMBL" id="RCK66579.1"/>
    </source>
</evidence>
<evidence type="ECO:0000313" key="5">
    <source>
        <dbReference type="Proteomes" id="UP000253472"/>
    </source>
</evidence>
<sequence>MKLNQQPAKFPVDANKLLKLGISLGNLIKTLQIDEESYQQQHSQQRQLLSNLNNTRSSYGAQGSNGSSLMSSTLSDPFREPLQPLSPNISCTQRQVLRLI</sequence>
<gene>
    <name evidence="2" type="ORF">Cantr_03575</name>
    <name evidence="3" type="ORF">Cantr_03589</name>
    <name evidence="4" type="ORF">Cantr_03599</name>
</gene>